<dbReference type="GO" id="GO:0016787">
    <property type="term" value="F:hydrolase activity"/>
    <property type="evidence" value="ECO:0007669"/>
    <property type="project" value="UniProtKB-KW"/>
</dbReference>
<dbReference type="KEGG" id="nia:A8C56_12905"/>
<keyword evidence="1" id="KW-0732">Signal</keyword>
<keyword evidence="3" id="KW-0378">Hydrolase</keyword>
<dbReference type="AlphaFoldDB" id="A0A1A9I514"/>
<dbReference type="RefSeq" id="WP_067756686.1">
    <property type="nucleotide sequence ID" value="NZ_CP015772.1"/>
</dbReference>
<dbReference type="InterPro" id="IPR050266">
    <property type="entry name" value="AB_hydrolase_sf"/>
</dbReference>
<dbReference type="PRINTS" id="PR00111">
    <property type="entry name" value="ABHYDROLASE"/>
</dbReference>
<dbReference type="InterPro" id="IPR000073">
    <property type="entry name" value="AB_hydrolase_1"/>
</dbReference>
<sequence>MKKIFILTAIAALLIANKSFTQNPYPFTVQTTGNGAQSLLFIPGFTCPASVWNETVALFNKQYTCYTLTMAGFAGTPAQTTPSFKKWEEGIAQFIKDQKITPVIIGHSMGGGLALALAADHPDLVKKIVIVDALPCLAGVQNPDAKPLPDSARAAMISQIKSMPNDQFRQMQIASAKGLVADTSKYDSLVQWSMSSDRNTFAVLFSDFINTDLRPALSRITCPTLILLEAPFKNRGTVIEKQYSNLKGARIVYAEKGLHFIMYDNFDWYQQQLATFIPLK</sequence>
<feature type="chain" id="PRO_5008389881" evidence="1">
    <location>
        <begin position="22"/>
        <end position="280"/>
    </location>
</feature>
<dbReference type="PANTHER" id="PTHR43798">
    <property type="entry name" value="MONOACYLGLYCEROL LIPASE"/>
    <property type="match status" value="1"/>
</dbReference>
<dbReference type="Gene3D" id="3.40.50.1820">
    <property type="entry name" value="alpha/beta hydrolase"/>
    <property type="match status" value="1"/>
</dbReference>
<dbReference type="STRING" id="1176587.A8C56_12905"/>
<evidence type="ECO:0000256" key="1">
    <source>
        <dbReference type="SAM" id="SignalP"/>
    </source>
</evidence>
<feature type="signal peptide" evidence="1">
    <location>
        <begin position="1"/>
        <end position="21"/>
    </location>
</feature>
<dbReference type="EMBL" id="CP015772">
    <property type="protein sequence ID" value="ANH81761.1"/>
    <property type="molecule type" value="Genomic_DNA"/>
</dbReference>
<accession>A0A1A9I514</accession>
<feature type="domain" description="AB hydrolase-1" evidence="2">
    <location>
        <begin position="39"/>
        <end position="263"/>
    </location>
</feature>
<dbReference type="Pfam" id="PF12697">
    <property type="entry name" value="Abhydrolase_6"/>
    <property type="match status" value="1"/>
</dbReference>
<evidence type="ECO:0000313" key="3">
    <source>
        <dbReference type="EMBL" id="ANH81761.1"/>
    </source>
</evidence>
<evidence type="ECO:0000259" key="2">
    <source>
        <dbReference type="Pfam" id="PF12697"/>
    </source>
</evidence>
<gene>
    <name evidence="3" type="ORF">A8C56_12905</name>
</gene>
<organism evidence="3 4">
    <name type="scientific">Niabella ginsenosidivorans</name>
    <dbReference type="NCBI Taxonomy" id="1176587"/>
    <lineage>
        <taxon>Bacteria</taxon>
        <taxon>Pseudomonadati</taxon>
        <taxon>Bacteroidota</taxon>
        <taxon>Chitinophagia</taxon>
        <taxon>Chitinophagales</taxon>
        <taxon>Chitinophagaceae</taxon>
        <taxon>Niabella</taxon>
    </lineage>
</organism>
<dbReference type="SUPFAM" id="SSF53474">
    <property type="entry name" value="alpha/beta-Hydrolases"/>
    <property type="match status" value="1"/>
</dbReference>
<name>A0A1A9I514_9BACT</name>
<dbReference type="OrthoDB" id="7172093at2"/>
<evidence type="ECO:0000313" key="4">
    <source>
        <dbReference type="Proteomes" id="UP000077667"/>
    </source>
</evidence>
<protein>
    <submittedName>
        <fullName evidence="3">Alpha/beta hydrolase</fullName>
    </submittedName>
</protein>
<proteinExistence type="predicted"/>
<reference evidence="3 4" key="1">
    <citation type="submission" date="2016-05" db="EMBL/GenBank/DDBJ databases">
        <title>Niabella ginsenosidivorans BS26 whole genome sequencing.</title>
        <authorList>
            <person name="Im W.T."/>
            <person name="Siddiqi M.Z."/>
        </authorList>
    </citation>
    <scope>NUCLEOTIDE SEQUENCE [LARGE SCALE GENOMIC DNA]</scope>
    <source>
        <strain evidence="3 4">BS26</strain>
    </source>
</reference>
<dbReference type="InterPro" id="IPR029058">
    <property type="entry name" value="AB_hydrolase_fold"/>
</dbReference>
<keyword evidence="4" id="KW-1185">Reference proteome</keyword>
<dbReference type="Proteomes" id="UP000077667">
    <property type="component" value="Chromosome"/>
</dbReference>